<gene>
    <name evidence="1" type="ORF">BAJUN_02120</name>
</gene>
<evidence type="ECO:0000313" key="2">
    <source>
        <dbReference type="Proteomes" id="UP001057427"/>
    </source>
</evidence>
<dbReference type="Proteomes" id="UP001057427">
    <property type="component" value="Segment"/>
</dbReference>
<proteinExistence type="predicted"/>
<sequence>MIRLNAVPHKSNTDKSGRVIFVNPDHITQVNAPYDGSNYPGARAAVTVRDADCEMVAESPDEVMMLKAGWYNQHKIADTANSHELCLYVWLENTFVKPEKVMAR</sequence>
<dbReference type="EMBL" id="ON529858">
    <property type="protein sequence ID" value="UTC29842.1"/>
    <property type="molecule type" value="Genomic_DNA"/>
</dbReference>
<keyword evidence="2" id="KW-1185">Reference proteome</keyword>
<protein>
    <submittedName>
        <fullName evidence="1">Uncharacterized protein</fullName>
    </submittedName>
</protein>
<accession>A0A9E7SUW2</accession>
<organism evidence="1 2">
    <name type="scientific">Brevundimonas phage vB_BgoS-Bajun</name>
    <dbReference type="NCBI Taxonomy" id="2948594"/>
    <lineage>
        <taxon>Viruses</taxon>
        <taxon>Duplodnaviria</taxon>
        <taxon>Heunggongvirae</taxon>
        <taxon>Uroviricota</taxon>
        <taxon>Caudoviricetes</taxon>
        <taxon>Dolichocephalovirinae</taxon>
    </lineage>
</organism>
<reference evidence="1" key="1">
    <citation type="submission" date="2022-05" db="EMBL/GenBank/DDBJ databases">
        <authorList>
            <person name="Friedrich I."/>
            <person name="Poehlein A."/>
            <person name="Schneider D."/>
            <person name="Hertel R."/>
            <person name="Daniel R."/>
        </authorList>
    </citation>
    <scope>NUCLEOTIDE SEQUENCE</scope>
</reference>
<name>A0A9E7SUW2_9CAUD</name>
<evidence type="ECO:0000313" key="1">
    <source>
        <dbReference type="EMBL" id="UTC29842.1"/>
    </source>
</evidence>